<reference evidence="2 3" key="1">
    <citation type="submission" date="2014-04" db="EMBL/GenBank/DDBJ databases">
        <title>Comparative Genomics of Cryptosporidium Species.</title>
        <authorList>
            <person name="Silva J.C."/>
            <person name="Su Q."/>
            <person name="Chalmers R."/>
            <person name="Chibucos M.C."/>
            <person name="Elwin K."/>
            <person name="Godinez A."/>
            <person name="Guo F."/>
            <person name="Huynh K."/>
            <person name="Orvis J."/>
            <person name="Ott S."/>
            <person name="Sadzewicz L."/>
            <person name="Sengamalay N."/>
            <person name="Shetty A."/>
            <person name="Sun M."/>
            <person name="Tallon L."/>
            <person name="Xiao L."/>
            <person name="Zhang H."/>
            <person name="Fraser C.M."/>
            <person name="Zhu G."/>
            <person name="Kissinger J."/>
            <person name="Widmer G."/>
        </authorList>
    </citation>
    <scope>NUCLEOTIDE SEQUENCE [LARGE SCALE GENOMIC DNA]</scope>
    <source>
        <strain evidence="2 3">UKMEL1</strain>
    </source>
</reference>
<keyword evidence="1" id="KW-1133">Transmembrane helix</keyword>
<feature type="transmembrane region" description="Helical" evidence="1">
    <location>
        <begin position="90"/>
        <end position="108"/>
    </location>
</feature>
<dbReference type="VEuPathDB" id="CryptoDB:CmeUKMEL1_14895"/>
<comment type="caution">
    <text evidence="2">The sequence shown here is derived from an EMBL/GenBank/DDBJ whole genome shotgun (WGS) entry which is preliminary data.</text>
</comment>
<feature type="transmembrane region" description="Helical" evidence="1">
    <location>
        <begin position="45"/>
        <end position="70"/>
    </location>
</feature>
<evidence type="ECO:0000313" key="3">
    <source>
        <dbReference type="Proteomes" id="UP000236928"/>
    </source>
</evidence>
<name>A0A2P4Z4D3_9CRYT</name>
<keyword evidence="3" id="KW-1185">Reference proteome</keyword>
<protein>
    <submittedName>
        <fullName evidence="2">Putative integral membrane protein</fullName>
    </submittedName>
</protein>
<sequence length="222" mass="26068">MFETVVLVAIFTIVFIGLIMAGYIQYYENAPLEDIRKLLKESYIILALMELLFGLFGIISFKVEIVLQFLDWWLFYQASDKYPYIFSMDSFFPVKVIFVTLIKAIISIRTSFNIPFRSLIFPYIMSTVCILPLLFAFSYPYEDSKLAHVVWDKSNDEDILARFVKIIMSERSRNEYLVHLKIQIQRNIASLYRQNKCIRSIVSKSPLFVKNFIVSRASIEEI</sequence>
<gene>
    <name evidence="2" type="ORF">CmeUKMEL1_14895</name>
</gene>
<keyword evidence="1" id="KW-0812">Transmembrane</keyword>
<feature type="transmembrane region" description="Helical" evidence="1">
    <location>
        <begin position="120"/>
        <end position="139"/>
    </location>
</feature>
<dbReference type="Proteomes" id="UP000236928">
    <property type="component" value="Unassembled WGS sequence"/>
</dbReference>
<dbReference type="EMBL" id="JIBK01000048">
    <property type="protein sequence ID" value="POM84938.1"/>
    <property type="molecule type" value="Genomic_DNA"/>
</dbReference>
<evidence type="ECO:0000256" key="1">
    <source>
        <dbReference type="SAM" id="Phobius"/>
    </source>
</evidence>
<feature type="transmembrane region" description="Helical" evidence="1">
    <location>
        <begin position="6"/>
        <end position="24"/>
    </location>
</feature>
<proteinExistence type="predicted"/>
<dbReference type="OrthoDB" id="341670at2759"/>
<keyword evidence="1" id="KW-0472">Membrane</keyword>
<dbReference type="AlphaFoldDB" id="A0A2P4Z4D3"/>
<accession>A0A2P4Z4D3</accession>
<evidence type="ECO:0000313" key="2">
    <source>
        <dbReference type="EMBL" id="POM84938.1"/>
    </source>
</evidence>
<organism evidence="2 3">
    <name type="scientific">Cryptosporidium meleagridis</name>
    <dbReference type="NCBI Taxonomy" id="93969"/>
    <lineage>
        <taxon>Eukaryota</taxon>
        <taxon>Sar</taxon>
        <taxon>Alveolata</taxon>
        <taxon>Apicomplexa</taxon>
        <taxon>Conoidasida</taxon>
        <taxon>Coccidia</taxon>
        <taxon>Eucoccidiorida</taxon>
        <taxon>Eimeriorina</taxon>
        <taxon>Cryptosporidiidae</taxon>
        <taxon>Cryptosporidium</taxon>
    </lineage>
</organism>